<keyword evidence="3" id="KW-1185">Reference proteome</keyword>
<reference evidence="2" key="1">
    <citation type="journal article" date="2020" name="Stud. Mycol.">
        <title>101 Dothideomycetes genomes: a test case for predicting lifestyles and emergence of pathogens.</title>
        <authorList>
            <person name="Haridas S."/>
            <person name="Albert R."/>
            <person name="Binder M."/>
            <person name="Bloem J."/>
            <person name="Labutti K."/>
            <person name="Salamov A."/>
            <person name="Andreopoulos B."/>
            <person name="Baker S."/>
            <person name="Barry K."/>
            <person name="Bills G."/>
            <person name="Bluhm B."/>
            <person name="Cannon C."/>
            <person name="Castanera R."/>
            <person name="Culley D."/>
            <person name="Daum C."/>
            <person name="Ezra D."/>
            <person name="Gonzalez J."/>
            <person name="Henrissat B."/>
            <person name="Kuo A."/>
            <person name="Liang C."/>
            <person name="Lipzen A."/>
            <person name="Lutzoni F."/>
            <person name="Magnuson J."/>
            <person name="Mondo S."/>
            <person name="Nolan M."/>
            <person name="Ohm R."/>
            <person name="Pangilinan J."/>
            <person name="Park H.-J."/>
            <person name="Ramirez L."/>
            <person name="Alfaro M."/>
            <person name="Sun H."/>
            <person name="Tritt A."/>
            <person name="Yoshinaga Y."/>
            <person name="Zwiers L.-H."/>
            <person name="Turgeon B."/>
            <person name="Goodwin S."/>
            <person name="Spatafora J."/>
            <person name="Crous P."/>
            <person name="Grigoriev I."/>
        </authorList>
    </citation>
    <scope>NUCLEOTIDE SEQUENCE</scope>
    <source>
        <strain evidence="2">Tuck. ex Michener</strain>
    </source>
</reference>
<evidence type="ECO:0008006" key="4">
    <source>
        <dbReference type="Google" id="ProtNLM"/>
    </source>
</evidence>
<evidence type="ECO:0000313" key="2">
    <source>
        <dbReference type="EMBL" id="KAF2232450.1"/>
    </source>
</evidence>
<proteinExistence type="predicted"/>
<dbReference type="EMBL" id="ML991815">
    <property type="protein sequence ID" value="KAF2232450.1"/>
    <property type="molecule type" value="Genomic_DNA"/>
</dbReference>
<organism evidence="2 3">
    <name type="scientific">Viridothelium virens</name>
    <name type="common">Speckled blister lichen</name>
    <name type="synonym">Trypethelium virens</name>
    <dbReference type="NCBI Taxonomy" id="1048519"/>
    <lineage>
        <taxon>Eukaryota</taxon>
        <taxon>Fungi</taxon>
        <taxon>Dikarya</taxon>
        <taxon>Ascomycota</taxon>
        <taxon>Pezizomycotina</taxon>
        <taxon>Dothideomycetes</taxon>
        <taxon>Dothideomycetes incertae sedis</taxon>
        <taxon>Trypetheliales</taxon>
        <taxon>Trypetheliaceae</taxon>
        <taxon>Viridothelium</taxon>
    </lineage>
</organism>
<name>A0A6A6H413_VIRVR</name>
<feature type="compositionally biased region" description="Basic and acidic residues" evidence="1">
    <location>
        <begin position="543"/>
        <end position="555"/>
    </location>
</feature>
<feature type="region of interest" description="Disordered" evidence="1">
    <location>
        <begin position="454"/>
        <end position="744"/>
    </location>
</feature>
<feature type="compositionally biased region" description="Polar residues" evidence="1">
    <location>
        <begin position="732"/>
        <end position="744"/>
    </location>
</feature>
<feature type="compositionally biased region" description="Polar residues" evidence="1">
    <location>
        <begin position="1"/>
        <end position="15"/>
    </location>
</feature>
<feature type="region of interest" description="Disordered" evidence="1">
    <location>
        <begin position="1"/>
        <end position="135"/>
    </location>
</feature>
<feature type="compositionally biased region" description="Polar residues" evidence="1">
    <location>
        <begin position="119"/>
        <end position="128"/>
    </location>
</feature>
<feature type="compositionally biased region" description="Polar residues" evidence="1">
    <location>
        <begin position="26"/>
        <end position="65"/>
    </location>
</feature>
<dbReference type="Gene3D" id="1.10.10.60">
    <property type="entry name" value="Homeodomain-like"/>
    <property type="match status" value="1"/>
</dbReference>
<accession>A0A6A6H413</accession>
<feature type="compositionally biased region" description="Acidic residues" evidence="1">
    <location>
        <begin position="641"/>
        <end position="651"/>
    </location>
</feature>
<sequence>MANKSRSLNQSTAPQPTLRARRHTRSQSSDVQNPASQVASRRATRSASVDSQQATSRPSSINTGSRRGKRNGAVQGLQTVSEDIADQPSPESAINRRPILHDDADRMSPGAISREDSSRYSSITASSQLEEDAADFDPNPIIEKLPHMLEEASLLLENLEETIDTSVVYQHRGSYHRNSQRNSLSLDPFPRDNNSYIDRNVVLQSLFGDSFSELPHEARPDELLFKANLAVFASDVLLTDPESSEIWERFQSLDLEFPNLFMSSFQDRKTRSSSIEPGSSSLRAETFALALDIRTQFTIMLLKKHQNEPPFDVDDILTQNFLNVSAQGHDQGRKSIRGWQIGDLRDSTNELPDGFRSKIRERIQQVGFHLSGEAGDNAVVDIENLETKYPWQDFVLSAGQWVRHRHLEIDEHVAEFGGESNILKCIIAQRKNMITQSRGPNADTRPGTVQRVANASRQPLLNHPKTRSDTRIAGTGALGSGSRPSGSKKFTGITAAFSGEVSKRKSLETTQAKQALASRAKAPQEPDLPEQPSVPEIFEDDEGGQREGNSDERELSASARRPGRTTLEKAMRFHQSQMNPGKENIVQAQNSNPGPRQKRKRLTFIDPQSDAVTVGSDDPPQAVPQASTMSRSAGKRRQDTQEEEEEDDIEPTQDQGFQTDNRVPDRNRRHPHPLTASDHSHESPPSKKQRPNQRNTARQAAEEEDNEWHPPPDDEDERLVDQDDEAQLSGARAQQTPAPSSYQATAQLKREINAGKERPVQTRRPWSSDAEERLIELVGELGPSYAQIQREDQATTNLFHGRDQVALKDKCRNMRFNYQYTRQKLPRGFDRVPLKASQREQLTQAGIPY</sequence>
<gene>
    <name evidence="2" type="ORF">EV356DRAFT_578331</name>
</gene>
<dbReference type="OrthoDB" id="5398572at2759"/>
<evidence type="ECO:0000256" key="1">
    <source>
        <dbReference type="SAM" id="MobiDB-lite"/>
    </source>
</evidence>
<feature type="compositionally biased region" description="Acidic residues" evidence="1">
    <location>
        <begin position="713"/>
        <end position="726"/>
    </location>
</feature>
<dbReference type="AlphaFoldDB" id="A0A6A6H413"/>
<protein>
    <recommendedName>
        <fullName evidence="4">Myb-like domain-containing protein</fullName>
    </recommendedName>
</protein>
<evidence type="ECO:0000313" key="3">
    <source>
        <dbReference type="Proteomes" id="UP000800092"/>
    </source>
</evidence>
<dbReference type="Proteomes" id="UP000800092">
    <property type="component" value="Unassembled WGS sequence"/>
</dbReference>